<dbReference type="Proteomes" id="UP000245462">
    <property type="component" value="Unassembled WGS sequence"/>
</dbReference>
<sequence>MSMKLVKRSLLLLGAVLLVTLPAYSQNDDVFGDDIYTSRKASRKQHEQKQTQEWQGQDDEYVDDEQYATASDKDIDAYNRRGGQTYEGKQVAKDEKRKTVRSSVPGRYSRRLARFYKPNTIIISDADNVYVTDDGERFAYGDDYYYDDAPINVYVNVNSPWYDPFPYTAWYPSFLGWYNYTWNYPWFYYGSHIGWGGYYPGYNWYWSWGYNPYHNPYGIGMGWGYYGWGSYYGWGGYPGPIHHHHHYYHNTYSSGQHSGAYYSNGRPNRPGTATLGKVNGRLNNRPSAQTSTLQNKPKLTEKETTINSGNNNANVRPGRLGRGTRVEGTNVQRPVQQVQPKLQQNNPNNSGSSGRNVRTDRQTENRNIFSTPSSRNSNNSGGFSTPSRSSGSVGGGARSSGGGGRSGRN</sequence>
<feature type="compositionally biased region" description="Polar residues" evidence="1">
    <location>
        <begin position="305"/>
        <end position="314"/>
    </location>
</feature>
<protein>
    <recommendedName>
        <fullName evidence="5">YXWGXW repeat-containing protein</fullName>
    </recommendedName>
</protein>
<feature type="compositionally biased region" description="Low complexity" evidence="1">
    <location>
        <begin position="345"/>
        <end position="356"/>
    </location>
</feature>
<feature type="compositionally biased region" description="Polar residues" evidence="1">
    <location>
        <begin position="327"/>
        <end position="344"/>
    </location>
</feature>
<organism evidence="3 4">
    <name type="scientific">Porphyromonas loveana</name>
    <dbReference type="NCBI Taxonomy" id="1884669"/>
    <lineage>
        <taxon>Bacteria</taxon>
        <taxon>Pseudomonadati</taxon>
        <taxon>Bacteroidota</taxon>
        <taxon>Bacteroidia</taxon>
        <taxon>Bacteroidales</taxon>
        <taxon>Porphyromonadaceae</taxon>
        <taxon>Porphyromonas</taxon>
    </lineage>
</organism>
<dbReference type="AlphaFoldDB" id="A0A2U1F835"/>
<evidence type="ECO:0000313" key="4">
    <source>
        <dbReference type="Proteomes" id="UP000245462"/>
    </source>
</evidence>
<keyword evidence="4" id="KW-1185">Reference proteome</keyword>
<accession>A0A2U1F835</accession>
<feature type="region of interest" description="Disordered" evidence="1">
    <location>
        <begin position="259"/>
        <end position="409"/>
    </location>
</feature>
<comment type="caution">
    <text evidence="3">The sequence shown here is derived from an EMBL/GenBank/DDBJ whole genome shotgun (WGS) entry which is preliminary data.</text>
</comment>
<name>A0A2U1F835_9PORP</name>
<reference evidence="3 4" key="1">
    <citation type="submission" date="2018-04" db="EMBL/GenBank/DDBJ databases">
        <title>Genomic Encyclopedia of Type Strains, Phase IV (KMG-IV): sequencing the most valuable type-strain genomes for metagenomic binning, comparative biology and taxonomic classification.</title>
        <authorList>
            <person name="Goeker M."/>
        </authorList>
    </citation>
    <scope>NUCLEOTIDE SEQUENCE [LARGE SCALE GENOMIC DNA]</scope>
    <source>
        <strain evidence="3 4">DSM 28520</strain>
    </source>
</reference>
<feature type="compositionally biased region" description="Gly residues" evidence="1">
    <location>
        <begin position="392"/>
        <end position="409"/>
    </location>
</feature>
<feature type="compositionally biased region" description="Polar residues" evidence="1">
    <location>
        <begin position="281"/>
        <end position="297"/>
    </location>
</feature>
<feature type="compositionally biased region" description="Low complexity" evidence="1">
    <location>
        <begin position="369"/>
        <end position="391"/>
    </location>
</feature>
<feature type="chain" id="PRO_5015427230" description="YXWGXW repeat-containing protein" evidence="2">
    <location>
        <begin position="26"/>
        <end position="409"/>
    </location>
</feature>
<evidence type="ECO:0000313" key="3">
    <source>
        <dbReference type="EMBL" id="PVZ08326.1"/>
    </source>
</evidence>
<evidence type="ECO:0008006" key="5">
    <source>
        <dbReference type="Google" id="ProtNLM"/>
    </source>
</evidence>
<dbReference type="OrthoDB" id="1014684at2"/>
<gene>
    <name evidence="3" type="ORF">C7382_11425</name>
</gene>
<feature type="signal peptide" evidence="2">
    <location>
        <begin position="1"/>
        <end position="25"/>
    </location>
</feature>
<feature type="region of interest" description="Disordered" evidence="1">
    <location>
        <begin position="39"/>
        <end position="59"/>
    </location>
</feature>
<proteinExistence type="predicted"/>
<keyword evidence="2" id="KW-0732">Signal</keyword>
<dbReference type="EMBL" id="QEKY01000014">
    <property type="protein sequence ID" value="PVZ08326.1"/>
    <property type="molecule type" value="Genomic_DNA"/>
</dbReference>
<evidence type="ECO:0000256" key="2">
    <source>
        <dbReference type="SAM" id="SignalP"/>
    </source>
</evidence>
<evidence type="ECO:0000256" key="1">
    <source>
        <dbReference type="SAM" id="MobiDB-lite"/>
    </source>
</evidence>